<sequence length="391" mass="44646">MVSQILWLGVKDVFTEIAKDVVGQESDREVDLANDREESVPFNVHDATSILEFSSSQMFSMLFRDSLEVDLANDREESVPFNVHDATSILEFSSSQMFSMLFRDSLGTTETERNALVLEDFSFGMIDNPGRFKDDAGTVIWLFPGSELDMWGDHFSIFREFRSVCTIWLNSYGTIYQDRKNCLRLRSLYYPPSRKYLSSLEDSGYPVLRFACSFALTLFASVCPLRIARILILPVLLCFPGRVLAAANIARLGIARDNREMPGMIMKTRQVMWFWPQNKAREEGCKNIDSSCTSLLSWPRFGCCQYCGFRDPYFNLSIIGFTKIVTHLVENFLAFRNSQGQSRDARDDHEDSPGDVVLATEQGTRGRMVRPWRDANGRIFILGVRSISFLN</sequence>
<comment type="caution">
    <text evidence="1">The sequence shown here is derived from an EMBL/GenBank/DDBJ whole genome shotgun (WGS) entry which is preliminary data.</text>
</comment>
<gene>
    <name evidence="1" type="ORF">F2Q68_00025466</name>
</gene>
<dbReference type="AlphaFoldDB" id="A0A8S9IBP4"/>
<evidence type="ECO:0000313" key="2">
    <source>
        <dbReference type="Proteomes" id="UP000712281"/>
    </source>
</evidence>
<dbReference type="EMBL" id="QGKW02001911">
    <property type="protein sequence ID" value="KAF2566933.1"/>
    <property type="molecule type" value="Genomic_DNA"/>
</dbReference>
<protein>
    <submittedName>
        <fullName evidence="1">Uncharacterized protein</fullName>
    </submittedName>
</protein>
<reference evidence="1" key="1">
    <citation type="submission" date="2019-12" db="EMBL/GenBank/DDBJ databases">
        <title>Genome sequencing and annotation of Brassica cretica.</title>
        <authorList>
            <person name="Studholme D.J."/>
            <person name="Sarris P.F."/>
        </authorList>
    </citation>
    <scope>NUCLEOTIDE SEQUENCE</scope>
    <source>
        <strain evidence="1">PFS-001/15</strain>
        <tissue evidence="1">Leaf</tissue>
    </source>
</reference>
<name>A0A8S9IBP4_BRACR</name>
<organism evidence="1 2">
    <name type="scientific">Brassica cretica</name>
    <name type="common">Mustard</name>
    <dbReference type="NCBI Taxonomy" id="69181"/>
    <lineage>
        <taxon>Eukaryota</taxon>
        <taxon>Viridiplantae</taxon>
        <taxon>Streptophyta</taxon>
        <taxon>Embryophyta</taxon>
        <taxon>Tracheophyta</taxon>
        <taxon>Spermatophyta</taxon>
        <taxon>Magnoliopsida</taxon>
        <taxon>eudicotyledons</taxon>
        <taxon>Gunneridae</taxon>
        <taxon>Pentapetalae</taxon>
        <taxon>rosids</taxon>
        <taxon>malvids</taxon>
        <taxon>Brassicales</taxon>
        <taxon>Brassicaceae</taxon>
        <taxon>Brassiceae</taxon>
        <taxon>Brassica</taxon>
    </lineage>
</organism>
<evidence type="ECO:0000313" key="1">
    <source>
        <dbReference type="EMBL" id="KAF2566933.1"/>
    </source>
</evidence>
<accession>A0A8S9IBP4</accession>
<proteinExistence type="predicted"/>
<dbReference type="Proteomes" id="UP000712281">
    <property type="component" value="Unassembled WGS sequence"/>
</dbReference>